<dbReference type="SFLD" id="SFLDG01066">
    <property type="entry name" value="organic_radical-activating_enz"/>
    <property type="match status" value="1"/>
</dbReference>
<keyword evidence="4" id="KW-0004">4Fe-4S</keyword>
<dbReference type="PANTHER" id="PTHR30352">
    <property type="entry name" value="PYRUVATE FORMATE-LYASE-ACTIVATING ENZYME"/>
    <property type="match status" value="1"/>
</dbReference>
<evidence type="ECO:0000313" key="13">
    <source>
        <dbReference type="Proteomes" id="UP000183994"/>
    </source>
</evidence>
<dbReference type="CDD" id="cd01335">
    <property type="entry name" value="Radical_SAM"/>
    <property type="match status" value="1"/>
</dbReference>
<evidence type="ECO:0000256" key="4">
    <source>
        <dbReference type="ARBA" id="ARBA00022485"/>
    </source>
</evidence>
<dbReference type="GO" id="GO:0016491">
    <property type="term" value="F:oxidoreductase activity"/>
    <property type="evidence" value="ECO:0007669"/>
    <property type="project" value="UniProtKB-KW"/>
</dbReference>
<dbReference type="InterPro" id="IPR012839">
    <property type="entry name" value="Organic_radical_activase"/>
</dbReference>
<dbReference type="GO" id="GO:0016829">
    <property type="term" value="F:lyase activity"/>
    <property type="evidence" value="ECO:0007669"/>
    <property type="project" value="UniProtKB-KW"/>
</dbReference>
<keyword evidence="12" id="KW-0670">Pyruvate</keyword>
<dbReference type="NCBIfam" id="TIGR02494">
    <property type="entry name" value="PFLE_PFLC"/>
    <property type="match status" value="1"/>
</dbReference>
<dbReference type="Pfam" id="PF13353">
    <property type="entry name" value="Fer4_12"/>
    <property type="match status" value="1"/>
</dbReference>
<reference evidence="13" key="1">
    <citation type="submission" date="2016-11" db="EMBL/GenBank/DDBJ databases">
        <authorList>
            <person name="Varghese N."/>
            <person name="Submissions S."/>
        </authorList>
    </citation>
    <scope>NUCLEOTIDE SEQUENCE [LARGE SCALE GENOMIC DNA]</scope>
    <source>
        <strain evidence="13">DSM 16219</strain>
    </source>
</reference>
<dbReference type="SFLD" id="SFLDS00029">
    <property type="entry name" value="Radical_SAM"/>
    <property type="match status" value="1"/>
</dbReference>
<dbReference type="SUPFAM" id="SSF54862">
    <property type="entry name" value="4Fe-4S ferredoxins"/>
    <property type="match status" value="1"/>
</dbReference>
<dbReference type="Pfam" id="PF04055">
    <property type="entry name" value="Radical_SAM"/>
    <property type="match status" value="1"/>
</dbReference>
<evidence type="ECO:0000259" key="10">
    <source>
        <dbReference type="PROSITE" id="PS51379"/>
    </source>
</evidence>
<dbReference type="Proteomes" id="UP000183994">
    <property type="component" value="Unassembled WGS sequence"/>
</dbReference>
<evidence type="ECO:0000256" key="2">
    <source>
        <dbReference type="ARBA" id="ARBA00009777"/>
    </source>
</evidence>
<evidence type="ECO:0000256" key="6">
    <source>
        <dbReference type="ARBA" id="ARBA00022723"/>
    </source>
</evidence>
<dbReference type="InterPro" id="IPR040074">
    <property type="entry name" value="BssD/PflA/YjjW"/>
</dbReference>
<evidence type="ECO:0000256" key="8">
    <source>
        <dbReference type="ARBA" id="ARBA00023004"/>
    </source>
</evidence>
<evidence type="ECO:0000256" key="7">
    <source>
        <dbReference type="ARBA" id="ARBA00023002"/>
    </source>
</evidence>
<comment type="similarity">
    <text evidence="2">Belongs to the organic radical-activating enzymes family.</text>
</comment>
<keyword evidence="7" id="KW-0560">Oxidoreductase</keyword>
<comment type="subunit">
    <text evidence="3">Monomer.</text>
</comment>
<keyword evidence="12" id="KW-0456">Lyase</keyword>
<comment type="cofactor">
    <cofactor evidence="1">
        <name>[4Fe-4S] cluster</name>
        <dbReference type="ChEBI" id="CHEBI:49883"/>
    </cofactor>
</comment>
<sequence>MKAPGKTIGIVNDIQRMSTNDGPGFRTTVFLKGCLLDCKWCHNPEGRRRFPEVIPFYTNCIGCGDCLEACAAGALSLNDDAKPMIDRALCTDCFQCARTCTHSGLVPWGAIQTAAEVMQEVFADEPFFRHSGGGLTVSGGEPMAQPGFVHALFSLAKEGAEEGRPIHTALDTCGHAPWEDYARVLPLADLVLLDLKHMDPQPHKAYTGATNKLILDNAQKMAEAGAVMRIRVPIIPGVNDNQENWTATAKFAASLDDAVQGVDLLPYHPYAGSKYRAFGMEYDFPAGEGYDDARLEPVIDLFLEHVYEVTIGG</sequence>
<dbReference type="GO" id="GO:0046872">
    <property type="term" value="F:metal ion binding"/>
    <property type="evidence" value="ECO:0007669"/>
    <property type="project" value="UniProtKB-KW"/>
</dbReference>
<dbReference type="PROSITE" id="PS51918">
    <property type="entry name" value="RADICAL_SAM"/>
    <property type="match status" value="1"/>
</dbReference>
<feature type="domain" description="4Fe-4S ferredoxin-type" evidence="10">
    <location>
        <begin position="81"/>
        <end position="110"/>
    </location>
</feature>
<dbReference type="Gene3D" id="3.20.20.70">
    <property type="entry name" value="Aldolase class I"/>
    <property type="match status" value="1"/>
</dbReference>
<feature type="domain" description="4Fe-4S ferredoxin-type" evidence="10">
    <location>
        <begin position="49"/>
        <end position="80"/>
    </location>
</feature>
<keyword evidence="9" id="KW-0411">Iron-sulfur</keyword>
<dbReference type="EMBL" id="FQZU01000012">
    <property type="protein sequence ID" value="SHJ80133.1"/>
    <property type="molecule type" value="Genomic_DNA"/>
</dbReference>
<accession>A0A1M6MA08</accession>
<gene>
    <name evidence="12" type="ORF">SAMN02745216_02287</name>
</gene>
<dbReference type="PIRSF" id="PIRSF000371">
    <property type="entry name" value="PFL_act_enz"/>
    <property type="match status" value="1"/>
</dbReference>
<evidence type="ECO:0000256" key="5">
    <source>
        <dbReference type="ARBA" id="ARBA00022691"/>
    </source>
</evidence>
<feature type="domain" description="Radical SAM core" evidence="11">
    <location>
        <begin position="20"/>
        <end position="308"/>
    </location>
</feature>
<dbReference type="PROSITE" id="PS51379">
    <property type="entry name" value="4FE4S_FER_2"/>
    <property type="match status" value="2"/>
</dbReference>
<keyword evidence="13" id="KW-1185">Reference proteome</keyword>
<dbReference type="InterPro" id="IPR013785">
    <property type="entry name" value="Aldolase_TIM"/>
</dbReference>
<keyword evidence="5" id="KW-0949">S-adenosyl-L-methionine</keyword>
<dbReference type="Pfam" id="PF12838">
    <property type="entry name" value="Fer4_7"/>
    <property type="match status" value="1"/>
</dbReference>
<dbReference type="InterPro" id="IPR001989">
    <property type="entry name" value="Radical_activat_CS"/>
</dbReference>
<evidence type="ECO:0000313" key="12">
    <source>
        <dbReference type="EMBL" id="SHJ80133.1"/>
    </source>
</evidence>
<dbReference type="SUPFAM" id="SSF102114">
    <property type="entry name" value="Radical SAM enzymes"/>
    <property type="match status" value="1"/>
</dbReference>
<keyword evidence="8" id="KW-0408">Iron</keyword>
<dbReference type="SFLD" id="SFLDG01118">
    <property type="entry name" value="activating_enzymes__group_2"/>
    <property type="match status" value="1"/>
</dbReference>
<name>A0A1M6MA08_9BACT</name>
<evidence type="ECO:0000256" key="9">
    <source>
        <dbReference type="ARBA" id="ARBA00023014"/>
    </source>
</evidence>
<proteinExistence type="inferred from homology"/>
<dbReference type="GO" id="GO:0051539">
    <property type="term" value="F:4 iron, 4 sulfur cluster binding"/>
    <property type="evidence" value="ECO:0007669"/>
    <property type="project" value="UniProtKB-KW"/>
</dbReference>
<dbReference type="InterPro" id="IPR017896">
    <property type="entry name" value="4Fe4S_Fe-S-bd"/>
</dbReference>
<dbReference type="InterPro" id="IPR058240">
    <property type="entry name" value="rSAM_sf"/>
</dbReference>
<evidence type="ECO:0000256" key="1">
    <source>
        <dbReference type="ARBA" id="ARBA00001966"/>
    </source>
</evidence>
<dbReference type="AlphaFoldDB" id="A0A1M6MA08"/>
<dbReference type="Gene3D" id="3.30.70.20">
    <property type="match status" value="1"/>
</dbReference>
<dbReference type="STRING" id="1121393.SAMN02745216_02287"/>
<protein>
    <submittedName>
        <fullName evidence="12">Pyruvate formate lyase activating enzyme</fullName>
    </submittedName>
</protein>
<evidence type="ECO:0000256" key="3">
    <source>
        <dbReference type="ARBA" id="ARBA00011245"/>
    </source>
</evidence>
<dbReference type="InterPro" id="IPR007197">
    <property type="entry name" value="rSAM"/>
</dbReference>
<evidence type="ECO:0000259" key="11">
    <source>
        <dbReference type="PROSITE" id="PS51918"/>
    </source>
</evidence>
<dbReference type="PROSITE" id="PS01087">
    <property type="entry name" value="RADICAL_ACTIVATING"/>
    <property type="match status" value="1"/>
</dbReference>
<dbReference type="InterPro" id="IPR034457">
    <property type="entry name" value="Organic_radical-activating"/>
</dbReference>
<dbReference type="PANTHER" id="PTHR30352:SF4">
    <property type="entry name" value="PYRUVATE FORMATE-LYASE 2-ACTIVATING ENZYME"/>
    <property type="match status" value="1"/>
</dbReference>
<organism evidence="12 13">
    <name type="scientific">Desulfatibacillum alkenivorans DSM 16219</name>
    <dbReference type="NCBI Taxonomy" id="1121393"/>
    <lineage>
        <taxon>Bacteria</taxon>
        <taxon>Pseudomonadati</taxon>
        <taxon>Thermodesulfobacteriota</taxon>
        <taxon>Desulfobacteria</taxon>
        <taxon>Desulfobacterales</taxon>
        <taxon>Desulfatibacillaceae</taxon>
        <taxon>Desulfatibacillum</taxon>
    </lineage>
</organism>
<keyword evidence="6" id="KW-0479">Metal-binding</keyword>